<comment type="catalytic activity">
    <reaction evidence="1">
        <text>[protein]-peptidylproline (omega=180) = [protein]-peptidylproline (omega=0)</text>
        <dbReference type="Rhea" id="RHEA:16237"/>
        <dbReference type="Rhea" id="RHEA-COMP:10747"/>
        <dbReference type="Rhea" id="RHEA-COMP:10748"/>
        <dbReference type="ChEBI" id="CHEBI:83833"/>
        <dbReference type="ChEBI" id="CHEBI:83834"/>
        <dbReference type="EC" id="5.2.1.8"/>
    </reaction>
</comment>
<comment type="similarity">
    <text evidence="1">Belongs to the cyclophilin-type PPIase family.</text>
</comment>
<feature type="non-terminal residue" evidence="3">
    <location>
        <position position="154"/>
    </location>
</feature>
<dbReference type="Proteomes" id="UP000664859">
    <property type="component" value="Unassembled WGS sequence"/>
</dbReference>
<gene>
    <name evidence="3" type="ORF">JKP88DRAFT_320715</name>
</gene>
<dbReference type="InterPro" id="IPR029000">
    <property type="entry name" value="Cyclophilin-like_dom_sf"/>
</dbReference>
<dbReference type="OrthoDB" id="193499at2759"/>
<dbReference type="PANTHER" id="PTHR11071:SF561">
    <property type="entry name" value="PEPTIDYL-PROLYL CIS-TRANS ISOMERASE D-RELATED"/>
    <property type="match status" value="1"/>
</dbReference>
<keyword evidence="4" id="KW-1185">Reference proteome</keyword>
<feature type="domain" description="PPIase cyclophilin-type" evidence="2">
    <location>
        <begin position="1"/>
        <end position="116"/>
    </location>
</feature>
<feature type="non-terminal residue" evidence="3">
    <location>
        <position position="1"/>
    </location>
</feature>
<dbReference type="Pfam" id="PF00160">
    <property type="entry name" value="Pro_isomerase"/>
    <property type="match status" value="1"/>
</dbReference>
<dbReference type="PROSITE" id="PS50072">
    <property type="entry name" value="CSA_PPIASE_2"/>
    <property type="match status" value="1"/>
</dbReference>
<sequence>YKRTPLHTIEPGIQVRGGDVINRDGTGGHSIYGPLFPDESLKLRHLSEGVISMANAGPDSNQSQFVITLAPTPWMDGSHVVFGTVLEGMQTLHRVAREYGLDSKADKAVTISDCGVITAHASAAEEESIERSTPAMVMDLIHEDIKEIRKAKAA</sequence>
<dbReference type="PRINTS" id="PR00153">
    <property type="entry name" value="CSAPPISMRASE"/>
</dbReference>
<dbReference type="GO" id="GO:0003755">
    <property type="term" value="F:peptidyl-prolyl cis-trans isomerase activity"/>
    <property type="evidence" value="ECO:0007669"/>
    <property type="project" value="UniProtKB-UniRule"/>
</dbReference>
<dbReference type="GO" id="GO:0016018">
    <property type="term" value="F:cyclosporin A binding"/>
    <property type="evidence" value="ECO:0007669"/>
    <property type="project" value="TreeGrafter"/>
</dbReference>
<dbReference type="GO" id="GO:0006457">
    <property type="term" value="P:protein folding"/>
    <property type="evidence" value="ECO:0007669"/>
    <property type="project" value="TreeGrafter"/>
</dbReference>
<comment type="function">
    <text evidence="1">PPIases accelerate the folding of proteins. It catalyzes the cis-trans isomerization of proline imidic peptide bonds in oligopeptides.</text>
</comment>
<evidence type="ECO:0000256" key="1">
    <source>
        <dbReference type="RuleBase" id="RU363019"/>
    </source>
</evidence>
<evidence type="ECO:0000313" key="3">
    <source>
        <dbReference type="EMBL" id="KAG5181674.1"/>
    </source>
</evidence>
<dbReference type="SUPFAM" id="SSF50891">
    <property type="entry name" value="Cyclophilin-like"/>
    <property type="match status" value="1"/>
</dbReference>
<evidence type="ECO:0000259" key="2">
    <source>
        <dbReference type="PROSITE" id="PS50072"/>
    </source>
</evidence>
<dbReference type="GO" id="GO:0005737">
    <property type="term" value="C:cytoplasm"/>
    <property type="evidence" value="ECO:0007669"/>
    <property type="project" value="TreeGrafter"/>
</dbReference>
<dbReference type="EC" id="5.2.1.8" evidence="1"/>
<proteinExistence type="inferred from homology"/>
<dbReference type="Gene3D" id="2.40.100.10">
    <property type="entry name" value="Cyclophilin-like"/>
    <property type="match status" value="1"/>
</dbReference>
<comment type="caution">
    <text evidence="3">The sequence shown here is derived from an EMBL/GenBank/DDBJ whole genome shotgun (WGS) entry which is preliminary data.</text>
</comment>
<dbReference type="EMBL" id="JAFCMP010000301">
    <property type="protein sequence ID" value="KAG5181674.1"/>
    <property type="molecule type" value="Genomic_DNA"/>
</dbReference>
<dbReference type="PANTHER" id="PTHR11071">
    <property type="entry name" value="PEPTIDYL-PROLYL CIS-TRANS ISOMERASE"/>
    <property type="match status" value="1"/>
</dbReference>
<accession>A0A836CDI1</accession>
<dbReference type="InterPro" id="IPR002130">
    <property type="entry name" value="Cyclophilin-type_PPIase_dom"/>
</dbReference>
<keyword evidence="1" id="KW-0413">Isomerase</keyword>
<evidence type="ECO:0000313" key="4">
    <source>
        <dbReference type="Proteomes" id="UP000664859"/>
    </source>
</evidence>
<organism evidence="3 4">
    <name type="scientific">Tribonema minus</name>
    <dbReference type="NCBI Taxonomy" id="303371"/>
    <lineage>
        <taxon>Eukaryota</taxon>
        <taxon>Sar</taxon>
        <taxon>Stramenopiles</taxon>
        <taxon>Ochrophyta</taxon>
        <taxon>PX clade</taxon>
        <taxon>Xanthophyceae</taxon>
        <taxon>Tribonematales</taxon>
        <taxon>Tribonemataceae</taxon>
        <taxon>Tribonema</taxon>
    </lineage>
</organism>
<protein>
    <recommendedName>
        <fullName evidence="1">Peptidyl-prolyl cis-trans isomerase</fullName>
        <shortName evidence="1">PPIase</shortName>
        <ecNumber evidence="1">5.2.1.8</ecNumber>
    </recommendedName>
</protein>
<reference evidence="3" key="1">
    <citation type="submission" date="2021-02" db="EMBL/GenBank/DDBJ databases">
        <title>First Annotated Genome of the Yellow-green Alga Tribonema minus.</title>
        <authorList>
            <person name="Mahan K.M."/>
        </authorList>
    </citation>
    <scope>NUCLEOTIDE SEQUENCE</scope>
    <source>
        <strain evidence="3">UTEX B ZZ1240</strain>
    </source>
</reference>
<name>A0A836CDI1_9STRA</name>
<keyword evidence="1" id="KW-0697">Rotamase</keyword>
<dbReference type="AlphaFoldDB" id="A0A836CDI1"/>